<gene>
    <name evidence="2" type="ORF">N0V89_006789</name>
</gene>
<dbReference type="RefSeq" id="XP_056069803.1">
    <property type="nucleotide sequence ID" value="XM_056215556.1"/>
</dbReference>
<dbReference type="OrthoDB" id="3793762at2759"/>
<sequence>MASRMDNIVTGPIPARGFSDATLHVRTRANGAKDGAGTCMFEGIDVEVFQSTSNLFRKLYARAFAAGHHNHVYIVWKDFHIVDCYVKWLHDRIVHRIPAEEVKSKRQYQHTVLKYPKHPLKEYSPLVQDMHTLINMWLFGFYVEDATFMDTIMSFLEELLQESHEPEYDDGDSTRETFFRLLKPSVIDAIWSHTTRGAKLRAFVVDYLLKYGTHIDILRFNGTIVEEAKVSAVESAPPTPVKSRKSRADSARPYRSIRQDTTPSQVSSSESSTDDSNTKVEDSPQTFPPEFITELNNAQRGSLLVSQLPIEIQSFYHDQVRVFLPPLPYSFEMTCIESYTEPCLSAYGEFNGLVVRKTQQLTSMYQLHTVAFRIAFFKAVYGEGQTVLRSTYWDTEGEVQAQPASGNHLSNTGGTSMSCVYHQHTKDGACWVLGKRFRQGVPVPVAPQPANV</sequence>
<reference evidence="2" key="1">
    <citation type="submission" date="2022-10" db="EMBL/GenBank/DDBJ databases">
        <title>Tapping the CABI collections for fungal endophytes: first genome assemblies for Collariella, Neodidymelliopsis, Ascochyta clinopodiicola, Didymella pomorum, Didymosphaeria variabile, Neocosmospora piperis and Neocucurbitaria cava.</title>
        <authorList>
            <person name="Hill R."/>
        </authorList>
    </citation>
    <scope>NUCLEOTIDE SEQUENCE</scope>
    <source>
        <strain evidence="2">IMI 356815</strain>
    </source>
</reference>
<dbReference type="AlphaFoldDB" id="A0A9W9C9V3"/>
<dbReference type="EMBL" id="JAPEUX010000005">
    <property type="protein sequence ID" value="KAJ4351447.1"/>
    <property type="molecule type" value="Genomic_DNA"/>
</dbReference>
<name>A0A9W9C9V3_9PLEO</name>
<keyword evidence="3" id="KW-1185">Reference proteome</keyword>
<proteinExistence type="predicted"/>
<organism evidence="2 3">
    <name type="scientific">Didymosphaeria variabile</name>
    <dbReference type="NCBI Taxonomy" id="1932322"/>
    <lineage>
        <taxon>Eukaryota</taxon>
        <taxon>Fungi</taxon>
        <taxon>Dikarya</taxon>
        <taxon>Ascomycota</taxon>
        <taxon>Pezizomycotina</taxon>
        <taxon>Dothideomycetes</taxon>
        <taxon>Pleosporomycetidae</taxon>
        <taxon>Pleosporales</taxon>
        <taxon>Massarineae</taxon>
        <taxon>Didymosphaeriaceae</taxon>
        <taxon>Didymosphaeria</taxon>
    </lineage>
</organism>
<protein>
    <submittedName>
        <fullName evidence="2">Uncharacterized protein</fullName>
    </submittedName>
</protein>
<dbReference type="Proteomes" id="UP001140513">
    <property type="component" value="Unassembled WGS sequence"/>
</dbReference>
<comment type="caution">
    <text evidence="2">The sequence shown here is derived from an EMBL/GenBank/DDBJ whole genome shotgun (WGS) entry which is preliminary data.</text>
</comment>
<dbReference type="GeneID" id="80910319"/>
<evidence type="ECO:0000256" key="1">
    <source>
        <dbReference type="SAM" id="MobiDB-lite"/>
    </source>
</evidence>
<evidence type="ECO:0000313" key="3">
    <source>
        <dbReference type="Proteomes" id="UP001140513"/>
    </source>
</evidence>
<feature type="compositionally biased region" description="Low complexity" evidence="1">
    <location>
        <begin position="260"/>
        <end position="275"/>
    </location>
</feature>
<accession>A0A9W9C9V3</accession>
<evidence type="ECO:0000313" key="2">
    <source>
        <dbReference type="EMBL" id="KAJ4351447.1"/>
    </source>
</evidence>
<feature type="region of interest" description="Disordered" evidence="1">
    <location>
        <begin position="231"/>
        <end position="289"/>
    </location>
</feature>